<dbReference type="PROSITE" id="PS51257">
    <property type="entry name" value="PROKAR_LIPOPROTEIN"/>
    <property type="match status" value="1"/>
</dbReference>
<dbReference type="GO" id="GO:0042918">
    <property type="term" value="P:alkanesulfonate transmembrane transport"/>
    <property type="evidence" value="ECO:0007669"/>
    <property type="project" value="TreeGrafter"/>
</dbReference>
<organism evidence="6 7">
    <name type="scientific">Tamaricihabitans halophyticus</name>
    <dbReference type="NCBI Taxonomy" id="1262583"/>
    <lineage>
        <taxon>Bacteria</taxon>
        <taxon>Bacillati</taxon>
        <taxon>Actinomycetota</taxon>
        <taxon>Actinomycetes</taxon>
        <taxon>Pseudonocardiales</taxon>
        <taxon>Pseudonocardiaceae</taxon>
        <taxon>Tamaricihabitans</taxon>
    </lineage>
</organism>
<evidence type="ECO:0000259" key="5">
    <source>
        <dbReference type="Pfam" id="PF09084"/>
    </source>
</evidence>
<dbReference type="Pfam" id="PF09084">
    <property type="entry name" value="NMT1"/>
    <property type="match status" value="1"/>
</dbReference>
<dbReference type="Gene3D" id="3.40.190.10">
    <property type="entry name" value="Periplasmic binding protein-like II"/>
    <property type="match status" value="2"/>
</dbReference>
<comment type="subcellular location">
    <subcellularLocation>
        <location evidence="1">Periplasm</location>
    </subcellularLocation>
</comment>
<dbReference type="EMBL" id="SLXQ01000011">
    <property type="protein sequence ID" value="TCP47833.1"/>
    <property type="molecule type" value="Genomic_DNA"/>
</dbReference>
<evidence type="ECO:0000256" key="2">
    <source>
        <dbReference type="ARBA" id="ARBA00010742"/>
    </source>
</evidence>
<reference evidence="6 7" key="1">
    <citation type="submission" date="2019-03" db="EMBL/GenBank/DDBJ databases">
        <title>Genomic Encyclopedia of Type Strains, Phase IV (KMG-IV): sequencing the most valuable type-strain genomes for metagenomic binning, comparative biology and taxonomic classification.</title>
        <authorList>
            <person name="Goeker M."/>
        </authorList>
    </citation>
    <scope>NUCLEOTIDE SEQUENCE [LARGE SCALE GENOMIC DNA]</scope>
    <source>
        <strain evidence="6 7">DSM 45765</strain>
    </source>
</reference>
<evidence type="ECO:0000256" key="1">
    <source>
        <dbReference type="ARBA" id="ARBA00004418"/>
    </source>
</evidence>
<dbReference type="InterPro" id="IPR015168">
    <property type="entry name" value="SsuA/THI5"/>
</dbReference>
<comment type="caution">
    <text evidence="6">The sequence shown here is derived from an EMBL/GenBank/DDBJ whole genome shotgun (WGS) entry which is preliminary data.</text>
</comment>
<dbReference type="PANTHER" id="PTHR30024">
    <property type="entry name" value="ALIPHATIC SULFONATES-BINDING PROTEIN-RELATED"/>
    <property type="match status" value="1"/>
</dbReference>
<accession>A0A4R2QFC3</accession>
<proteinExistence type="inferred from homology"/>
<gene>
    <name evidence="6" type="ORF">EV191_11138</name>
</gene>
<feature type="domain" description="SsuA/THI5-like" evidence="5">
    <location>
        <begin position="62"/>
        <end position="266"/>
    </location>
</feature>
<evidence type="ECO:0000256" key="3">
    <source>
        <dbReference type="ARBA" id="ARBA00022729"/>
    </source>
</evidence>
<dbReference type="RefSeq" id="WP_132878977.1">
    <property type="nucleotide sequence ID" value="NZ_SLXQ01000011.1"/>
</dbReference>
<name>A0A4R2QFC3_9PSEU</name>
<protein>
    <submittedName>
        <fullName evidence="6">WD-40 repeat-containing protein</fullName>
    </submittedName>
</protein>
<dbReference type="Proteomes" id="UP000294911">
    <property type="component" value="Unassembled WGS sequence"/>
</dbReference>
<dbReference type="OrthoDB" id="8892982at2"/>
<keyword evidence="7" id="KW-1185">Reference proteome</keyword>
<feature type="signal peptide" evidence="4">
    <location>
        <begin position="1"/>
        <end position="30"/>
    </location>
</feature>
<dbReference type="PANTHER" id="PTHR30024:SF47">
    <property type="entry name" value="TAURINE-BINDING PERIPLASMIC PROTEIN"/>
    <property type="match status" value="1"/>
</dbReference>
<evidence type="ECO:0000313" key="7">
    <source>
        <dbReference type="Proteomes" id="UP000294911"/>
    </source>
</evidence>
<dbReference type="SUPFAM" id="SSF53850">
    <property type="entry name" value="Periplasmic binding protein-like II"/>
    <property type="match status" value="1"/>
</dbReference>
<dbReference type="AlphaFoldDB" id="A0A4R2QFC3"/>
<comment type="similarity">
    <text evidence="2">Belongs to the bacterial solute-binding protein SsuA/TauA family.</text>
</comment>
<dbReference type="GO" id="GO:0042597">
    <property type="term" value="C:periplasmic space"/>
    <property type="evidence" value="ECO:0007669"/>
    <property type="project" value="UniProtKB-SubCell"/>
</dbReference>
<keyword evidence="3 4" id="KW-0732">Signal</keyword>
<feature type="chain" id="PRO_5020183235" evidence="4">
    <location>
        <begin position="31"/>
        <end position="361"/>
    </location>
</feature>
<evidence type="ECO:0000256" key="4">
    <source>
        <dbReference type="SAM" id="SignalP"/>
    </source>
</evidence>
<evidence type="ECO:0000313" key="6">
    <source>
        <dbReference type="EMBL" id="TCP47833.1"/>
    </source>
</evidence>
<sequence length="361" mass="38290">MMAIRAPRRRFRLAVAAAVTMLAAGCASSAATLNPNGQSPVTFCVADPALSTSTAPYASVPIQKGFYAEKGLDVDVLAVKGATQCAIAVSTGEAFVAFGGMTSLLFAAQQDDQLVIFYVTDRQRYGIAVPSDSPYQDVTELKGKSIGAQDLAAAAYLYGQAITDRAGMDPSSDVSWLNVGSGATAADALQTGKIDAYATYTGPKEVVGDILGSGLRYLPAEMTESPASAGFVVRRDDLEKHPELVAAFGKAVNEGIVFSQENPREATRLHWKQFPEQADQENVDRAVEVLRARAAEMSDPGEDGQLGYVPPEDVQATADSYVDGGLLETSVDTSTVVDLRLADQMNDFDRDAIIEMAKNPN</sequence>